<name>A0AAE2YQX7_9PROT</name>
<proteinExistence type="predicted"/>
<dbReference type="AlphaFoldDB" id="A0AAE2YQX7"/>
<dbReference type="Proteomes" id="UP001197378">
    <property type="component" value="Unassembled WGS sequence"/>
</dbReference>
<reference evidence="1" key="1">
    <citation type="journal article" date="2021" name="ISME J.">
        <title>Genomic evolution of the class Acidithiobacillia: deep-branching Proteobacteria living in extreme acidic conditions.</title>
        <authorList>
            <person name="Moya-Beltran A."/>
            <person name="Beard S."/>
            <person name="Rojas-Villalobos C."/>
            <person name="Issotta F."/>
            <person name="Gallardo Y."/>
            <person name="Ulloa R."/>
            <person name="Giaveno A."/>
            <person name="Degli Esposti M."/>
            <person name="Johnson D.B."/>
            <person name="Quatrini R."/>
        </authorList>
    </citation>
    <scope>NUCLEOTIDE SEQUENCE</scope>
    <source>
        <strain evidence="1">VAN18-1</strain>
    </source>
</reference>
<evidence type="ECO:0000313" key="1">
    <source>
        <dbReference type="EMBL" id="MBU2788398.1"/>
    </source>
</evidence>
<evidence type="ECO:0000313" key="2">
    <source>
        <dbReference type="Proteomes" id="UP001197378"/>
    </source>
</evidence>
<dbReference type="RefSeq" id="WP_215870295.1">
    <property type="nucleotide sequence ID" value="NZ_JAAXYO010000146.1"/>
</dbReference>
<comment type="caution">
    <text evidence="1">The sequence shown here is derived from an EMBL/GenBank/DDBJ whole genome shotgun (WGS) entry which is preliminary data.</text>
</comment>
<accession>A0AAE2YQX7</accession>
<sequence length="78" mass="9364">MKEQRFDSVTDFLELDEQTFQRMLPDLIAWHRLTRENLRKWKWMENMKVARVRSNGFVWVDDGKPGNNLGVRVTLKGK</sequence>
<organism evidence="1 2">
    <name type="scientific">Igneacidithiobacillus copahuensis</name>
    <dbReference type="NCBI Taxonomy" id="2724909"/>
    <lineage>
        <taxon>Bacteria</taxon>
        <taxon>Pseudomonadati</taxon>
        <taxon>Pseudomonadota</taxon>
        <taxon>Acidithiobacillia</taxon>
        <taxon>Acidithiobacillales</taxon>
        <taxon>Acidithiobacillaceae</taxon>
        <taxon>Igneacidithiobacillus</taxon>
    </lineage>
</organism>
<protein>
    <submittedName>
        <fullName evidence="1">Uncharacterized protein</fullName>
    </submittedName>
</protein>
<gene>
    <name evidence="1" type="ORF">HFQ13_09315</name>
</gene>
<dbReference type="EMBL" id="JAAXYO010000146">
    <property type="protein sequence ID" value="MBU2788398.1"/>
    <property type="molecule type" value="Genomic_DNA"/>
</dbReference>
<keyword evidence="2" id="KW-1185">Reference proteome</keyword>